<proteinExistence type="predicted"/>
<evidence type="ECO:0000313" key="3">
    <source>
        <dbReference type="Proteomes" id="UP001059844"/>
    </source>
</evidence>
<protein>
    <recommendedName>
        <fullName evidence="4">Carboxypeptidase-like regulatory domain-containing protein</fullName>
    </recommendedName>
</protein>
<dbReference type="Proteomes" id="UP001059844">
    <property type="component" value="Chromosome"/>
</dbReference>
<evidence type="ECO:0000313" key="2">
    <source>
        <dbReference type="EMBL" id="UUC45798.1"/>
    </source>
</evidence>
<feature type="signal peptide" evidence="1">
    <location>
        <begin position="1"/>
        <end position="18"/>
    </location>
</feature>
<sequence length="248" mass="27613">MKHLLLFFLLMCNALLLAQNDKELKGRLIADNNGDVESISIANLTTEKQALSGKDGTFKIVAAVGDVLQFSSIQYGEKKMTLKEIDFGEEELVVKMVAKVNQLSEVYIGKGTITSESLGLVSPGQKKYTPAERKLKTAGDFKPIHLLNILGGALPFDPIINKISGKTKRLKKELDIEGRELMMDRLKGWFEESYLVNDLKIPAENSDGFWMYTMDDAGFTNAVKAKNKTLATFLLTELAVKYKKIISE</sequence>
<name>A0ABY5IVL6_9FLAO</name>
<dbReference type="RefSeq" id="WP_256551482.1">
    <property type="nucleotide sequence ID" value="NZ_CP101751.1"/>
</dbReference>
<keyword evidence="3" id="KW-1185">Reference proteome</keyword>
<keyword evidence="1" id="KW-0732">Signal</keyword>
<accession>A0ABY5IVL6</accession>
<reference evidence="2" key="1">
    <citation type="submission" date="2022-07" db="EMBL/GenBank/DDBJ databases">
        <title>Isolation, identification, and degradation of a PFOSA degrading strain from sewage treatment plant.</title>
        <authorList>
            <person name="Zhang L."/>
            <person name="Huo Y."/>
        </authorList>
    </citation>
    <scope>NUCLEOTIDE SEQUENCE</scope>
    <source>
        <strain evidence="2">C1</strain>
    </source>
</reference>
<feature type="chain" id="PRO_5046486590" description="Carboxypeptidase-like regulatory domain-containing protein" evidence="1">
    <location>
        <begin position="19"/>
        <end position="248"/>
    </location>
</feature>
<evidence type="ECO:0008006" key="4">
    <source>
        <dbReference type="Google" id="ProtNLM"/>
    </source>
</evidence>
<gene>
    <name evidence="2" type="ORF">NOX80_00995</name>
</gene>
<evidence type="ECO:0000256" key="1">
    <source>
        <dbReference type="SAM" id="SignalP"/>
    </source>
</evidence>
<dbReference type="EMBL" id="CP101751">
    <property type="protein sequence ID" value="UUC45798.1"/>
    <property type="molecule type" value="Genomic_DNA"/>
</dbReference>
<organism evidence="2 3">
    <name type="scientific">Flavobacterium cerinum</name>
    <dbReference type="NCBI Taxonomy" id="2502784"/>
    <lineage>
        <taxon>Bacteria</taxon>
        <taxon>Pseudomonadati</taxon>
        <taxon>Bacteroidota</taxon>
        <taxon>Flavobacteriia</taxon>
        <taxon>Flavobacteriales</taxon>
        <taxon>Flavobacteriaceae</taxon>
        <taxon>Flavobacterium</taxon>
    </lineage>
</organism>